<gene>
    <name evidence="3" type="ORF">SCARUB_00407</name>
    <name evidence="2" type="ORF">SCARUB_03906</name>
</gene>
<evidence type="ECO:0000313" key="3">
    <source>
        <dbReference type="EMBL" id="ODS34456.1"/>
    </source>
</evidence>
<evidence type="ECO:0000313" key="4">
    <source>
        <dbReference type="Proteomes" id="UP000094056"/>
    </source>
</evidence>
<protein>
    <recommendedName>
        <fullName evidence="1">Alginate export domain-containing protein</fullName>
    </recommendedName>
</protein>
<evidence type="ECO:0000259" key="1">
    <source>
        <dbReference type="Pfam" id="PF13372"/>
    </source>
</evidence>
<dbReference type="Pfam" id="PF13372">
    <property type="entry name" value="Alginate_exp"/>
    <property type="match status" value="1"/>
</dbReference>
<dbReference type="Gene3D" id="2.40.160.100">
    <property type="match status" value="1"/>
</dbReference>
<accession>A0A1E3XFM9</accession>
<proteinExistence type="predicted"/>
<name>A0A1E3XFM9_9BACT</name>
<reference evidence="3 4" key="1">
    <citation type="submission" date="2016-07" db="EMBL/GenBank/DDBJ databases">
        <title>Draft genome of Scalindua rubra, obtained from a brine-seawater interface in the Red Sea, sheds light on salt adaptation in anammox bacteria.</title>
        <authorList>
            <person name="Speth D.R."/>
            <person name="Lagkouvardos I."/>
            <person name="Wang Y."/>
            <person name="Qian P.-Y."/>
            <person name="Dutilh B.E."/>
            <person name="Jetten M.S."/>
        </authorList>
    </citation>
    <scope>NUCLEOTIDE SEQUENCE [LARGE SCALE GENOMIC DNA]</scope>
    <source>
        <strain evidence="3">BSI-1</strain>
    </source>
</reference>
<dbReference type="EMBL" id="MAYW01000155">
    <property type="protein sequence ID" value="ODS30983.1"/>
    <property type="molecule type" value="Genomic_DNA"/>
</dbReference>
<dbReference type="Proteomes" id="UP000094056">
    <property type="component" value="Unassembled WGS sequence"/>
</dbReference>
<sequence length="556" mass="60943">MLKIRNVFVTFATVFAISSAYALIGIQDAKAQAYEDLLKRIEALEARPGGNVNAPKIRGLKMGFAIRHRFEDQIQFFSSRGLATPAVNAAGQLVQGGEAGIAKVRGGTGRSARDEDFVLQRVRIYFDADVNKNVRGFVKLQDSRTLGESNIADNEERTDLLEAFVELRNLGDLSPMLSNLNLKIGRWQAHYGNHRLIGTLNWANQARSYDGARLKWSNKKNAWIDLFAHQIQEEDTGGVSGSRQQTDNSAGTTSLQARDEVIYGIYSQFKFSGALEGNLVEPYFIARSRSDDVNLSGDRDTGEVRYSAGFRLDGRKMPSLAGLDYTVEPVWQFGKVNGVRGETANLGADLNPAAGNSGDTSDSIQAWAIYAGAGYTFKDMPWTPRIGYAYVFASGDDKPLTGSAKTFDHLYPTGHAQLGYIDNAAWQNIEDHQIHLSFKPTKKLLVDLKGHIFSLDEEADAWYSVGGGTGYGGGRGVIRAGADQFINSAGVLENVDDDLGQEIDLTVKYKLFKNFSVVAGYSHYFADDFIEDTGGGGGNGIDRGADWVYLMTSMKF</sequence>
<dbReference type="AlphaFoldDB" id="A0A1E3XFM9"/>
<dbReference type="EMBL" id="MAYW01000006">
    <property type="protein sequence ID" value="ODS34456.1"/>
    <property type="molecule type" value="Genomic_DNA"/>
</dbReference>
<organism evidence="3 4">
    <name type="scientific">Candidatus Scalindua rubra</name>
    <dbReference type="NCBI Taxonomy" id="1872076"/>
    <lineage>
        <taxon>Bacteria</taxon>
        <taxon>Pseudomonadati</taxon>
        <taxon>Planctomycetota</taxon>
        <taxon>Candidatus Brocadiia</taxon>
        <taxon>Candidatus Brocadiales</taxon>
        <taxon>Candidatus Scalinduaceae</taxon>
        <taxon>Candidatus Scalindua</taxon>
    </lineage>
</organism>
<evidence type="ECO:0000313" key="2">
    <source>
        <dbReference type="EMBL" id="ODS30983.1"/>
    </source>
</evidence>
<dbReference type="InterPro" id="IPR025388">
    <property type="entry name" value="Alginate_export_dom"/>
</dbReference>
<dbReference type="InterPro" id="IPR053728">
    <property type="entry name" value="Alginate_Permeability_Chnl"/>
</dbReference>
<feature type="domain" description="Alginate export" evidence="1">
    <location>
        <begin position="110"/>
        <end position="535"/>
    </location>
</feature>
<comment type="caution">
    <text evidence="3">The sequence shown here is derived from an EMBL/GenBank/DDBJ whole genome shotgun (WGS) entry which is preliminary data.</text>
</comment>